<reference evidence="1" key="1">
    <citation type="submission" date="2020-08" db="EMBL/GenBank/DDBJ databases">
        <title>Multicomponent nature underlies the extraordinary mechanical properties of spider dragline silk.</title>
        <authorList>
            <person name="Kono N."/>
            <person name="Nakamura H."/>
            <person name="Mori M."/>
            <person name="Yoshida Y."/>
            <person name="Ohtoshi R."/>
            <person name="Malay A.D."/>
            <person name="Moran D.A.P."/>
            <person name="Tomita M."/>
            <person name="Numata K."/>
            <person name="Arakawa K."/>
        </authorList>
    </citation>
    <scope>NUCLEOTIDE SEQUENCE</scope>
</reference>
<sequence length="96" mass="10895">MSRSIVYQEYIDGGQKTSDRANCKEQIVITVVVRDGSGVLYVASQTLAQITNQLNDGASRKSSKWTMKLSLHRMGFESRRQKRVACRYESQFSLTT</sequence>
<comment type="caution">
    <text evidence="1">The sequence shown here is derived from an EMBL/GenBank/DDBJ whole genome shotgun (WGS) entry which is preliminary data.</text>
</comment>
<proteinExistence type="predicted"/>
<evidence type="ECO:0000313" key="1">
    <source>
        <dbReference type="EMBL" id="GFX89607.1"/>
    </source>
</evidence>
<accession>A0A8X6RHN6</accession>
<dbReference type="Proteomes" id="UP000887159">
    <property type="component" value="Unassembled WGS sequence"/>
</dbReference>
<name>A0A8X6RHN6_TRICX</name>
<gene>
    <name evidence="1" type="ORF">TNCV_73001</name>
</gene>
<keyword evidence="2" id="KW-1185">Reference proteome</keyword>
<organism evidence="1 2">
    <name type="scientific">Trichonephila clavipes</name>
    <name type="common">Golden silk orbweaver</name>
    <name type="synonym">Nephila clavipes</name>
    <dbReference type="NCBI Taxonomy" id="2585209"/>
    <lineage>
        <taxon>Eukaryota</taxon>
        <taxon>Metazoa</taxon>
        <taxon>Ecdysozoa</taxon>
        <taxon>Arthropoda</taxon>
        <taxon>Chelicerata</taxon>
        <taxon>Arachnida</taxon>
        <taxon>Araneae</taxon>
        <taxon>Araneomorphae</taxon>
        <taxon>Entelegynae</taxon>
        <taxon>Araneoidea</taxon>
        <taxon>Nephilidae</taxon>
        <taxon>Trichonephila</taxon>
    </lineage>
</organism>
<protein>
    <submittedName>
        <fullName evidence="1">Uncharacterized protein</fullName>
    </submittedName>
</protein>
<dbReference type="EMBL" id="BMAU01021073">
    <property type="protein sequence ID" value="GFX89607.1"/>
    <property type="molecule type" value="Genomic_DNA"/>
</dbReference>
<evidence type="ECO:0000313" key="2">
    <source>
        <dbReference type="Proteomes" id="UP000887159"/>
    </source>
</evidence>
<dbReference type="AlphaFoldDB" id="A0A8X6RHN6"/>